<proteinExistence type="predicted"/>
<gene>
    <name evidence="2" type="ORF">HNP60_002531</name>
</gene>
<evidence type="ECO:0000313" key="3">
    <source>
        <dbReference type="Proteomes" id="UP001138540"/>
    </source>
</evidence>
<comment type="caution">
    <text evidence="2">The sequence shown here is derived from an EMBL/GenBank/DDBJ whole genome shotgun (WGS) entry which is preliminary data.</text>
</comment>
<dbReference type="EMBL" id="JACHKA010000001">
    <property type="protein sequence ID" value="MBB5986557.1"/>
    <property type="molecule type" value="Genomic_DNA"/>
</dbReference>
<dbReference type="Proteomes" id="UP001138540">
    <property type="component" value="Unassembled WGS sequence"/>
</dbReference>
<evidence type="ECO:0000313" key="2">
    <source>
        <dbReference type="EMBL" id="MBB5986557.1"/>
    </source>
</evidence>
<reference evidence="2 3" key="1">
    <citation type="submission" date="2020-08" db="EMBL/GenBank/DDBJ databases">
        <title>Exploring microbial biodiversity for novel pathways involved in the catabolism of aromatic compounds derived from lignin.</title>
        <authorList>
            <person name="Elkins J."/>
        </authorList>
    </citation>
    <scope>NUCLEOTIDE SEQUENCE [LARGE SCALE GENOMIC DNA]</scope>
    <source>
        <strain evidence="2 3">B1D3A</strain>
    </source>
</reference>
<accession>A0ABR6NIV2</accession>
<evidence type="ECO:0000256" key="1">
    <source>
        <dbReference type="SAM" id="MobiDB-lite"/>
    </source>
</evidence>
<keyword evidence="3" id="KW-1185">Reference proteome</keyword>
<organism evidence="2 3">
    <name type="scientific">Sphingobium lignivorans</name>
    <dbReference type="NCBI Taxonomy" id="2735886"/>
    <lineage>
        <taxon>Bacteria</taxon>
        <taxon>Pseudomonadati</taxon>
        <taxon>Pseudomonadota</taxon>
        <taxon>Alphaproteobacteria</taxon>
        <taxon>Sphingomonadales</taxon>
        <taxon>Sphingomonadaceae</taxon>
        <taxon>Sphingobium</taxon>
    </lineage>
</organism>
<dbReference type="RefSeq" id="WP_184154196.1">
    <property type="nucleotide sequence ID" value="NZ_JACHKA010000001.1"/>
</dbReference>
<protein>
    <submittedName>
        <fullName evidence="2">Uncharacterized protein</fullName>
    </submittedName>
</protein>
<feature type="region of interest" description="Disordered" evidence="1">
    <location>
        <begin position="1"/>
        <end position="37"/>
    </location>
</feature>
<sequence>MIAWLSTPDFDPVRDKSVQGARPPKNGGRRPASTATGPMVRYMQEYELVISPWHRLLQRDFETFLKAAGDTGVHARPDRVDVRFRDATQGLVLAGITSTEPATVRFAIRAAIGQLLDFHQRAKGNPAKLIVIDDQPCKEDMELALVNGFGIAWRSGKSVDCRWPKGR</sequence>
<name>A0ABR6NIV2_9SPHN</name>